<dbReference type="Proteomes" id="UP000268313">
    <property type="component" value="Unassembled WGS sequence"/>
</dbReference>
<feature type="transmembrane region" description="Helical" evidence="1">
    <location>
        <begin position="123"/>
        <end position="144"/>
    </location>
</feature>
<protein>
    <submittedName>
        <fullName evidence="3">Fatty acid hydroxylase family protein</fullName>
    </submittedName>
</protein>
<comment type="caution">
    <text evidence="3">The sequence shown here is derived from an EMBL/GenBank/DDBJ whole genome shotgun (WGS) entry which is preliminary data.</text>
</comment>
<accession>A0A3A8KMU1</accession>
<feature type="transmembrane region" description="Helical" evidence="1">
    <location>
        <begin position="150"/>
        <end position="170"/>
    </location>
</feature>
<name>A0A3A8KMU1_9BACT</name>
<dbReference type="OrthoDB" id="5965958at2"/>
<dbReference type="RefSeq" id="WP_120602901.1">
    <property type="nucleotide sequence ID" value="NZ_RAWE01000037.1"/>
</dbReference>
<feature type="domain" description="Fatty acid hydroxylase" evidence="2">
    <location>
        <begin position="63"/>
        <end position="218"/>
    </location>
</feature>
<reference evidence="4" key="1">
    <citation type="submission" date="2018-09" db="EMBL/GenBank/DDBJ databases">
        <authorList>
            <person name="Livingstone P.G."/>
            <person name="Whitworth D.E."/>
        </authorList>
    </citation>
    <scope>NUCLEOTIDE SEQUENCE [LARGE SCALE GENOMIC DNA]</scope>
    <source>
        <strain evidence="4">CA043D</strain>
    </source>
</reference>
<gene>
    <name evidence="3" type="ORF">D7X32_13285</name>
</gene>
<evidence type="ECO:0000259" key="2">
    <source>
        <dbReference type="Pfam" id="PF04116"/>
    </source>
</evidence>
<dbReference type="GO" id="GO:0016491">
    <property type="term" value="F:oxidoreductase activity"/>
    <property type="evidence" value="ECO:0007669"/>
    <property type="project" value="InterPro"/>
</dbReference>
<keyword evidence="4" id="KW-1185">Reference proteome</keyword>
<evidence type="ECO:0000256" key="1">
    <source>
        <dbReference type="SAM" id="Phobius"/>
    </source>
</evidence>
<dbReference type="Pfam" id="PF04116">
    <property type="entry name" value="FA_hydroxylase"/>
    <property type="match status" value="1"/>
</dbReference>
<keyword evidence="1" id="KW-1133">Transmembrane helix</keyword>
<dbReference type="InterPro" id="IPR006694">
    <property type="entry name" value="Fatty_acid_hydroxylase"/>
</dbReference>
<dbReference type="GO" id="GO:0005506">
    <property type="term" value="F:iron ion binding"/>
    <property type="evidence" value="ECO:0007669"/>
    <property type="project" value="InterPro"/>
</dbReference>
<dbReference type="EMBL" id="RAWE01000037">
    <property type="protein sequence ID" value="RKH03742.1"/>
    <property type="molecule type" value="Genomic_DNA"/>
</dbReference>
<keyword evidence="1" id="KW-0472">Membrane</keyword>
<dbReference type="AlphaFoldDB" id="A0A3A8KMU1"/>
<organism evidence="3 4">
    <name type="scientific">Corallococcus carmarthensis</name>
    <dbReference type="NCBI Taxonomy" id="2316728"/>
    <lineage>
        <taxon>Bacteria</taxon>
        <taxon>Pseudomonadati</taxon>
        <taxon>Myxococcota</taxon>
        <taxon>Myxococcia</taxon>
        <taxon>Myxococcales</taxon>
        <taxon>Cystobacterineae</taxon>
        <taxon>Myxococcaceae</taxon>
        <taxon>Corallococcus</taxon>
    </lineage>
</organism>
<dbReference type="GO" id="GO:0008610">
    <property type="term" value="P:lipid biosynthetic process"/>
    <property type="evidence" value="ECO:0007669"/>
    <property type="project" value="InterPro"/>
</dbReference>
<sequence>METRSVPRQVQAFREQYRAQAIGSGYRGQAHFAFTSLVCLGGIALALSRVEAPRLWELLGVPVVIALANTVEFLGHRGPMHHRTRGLGLMFERHTVQHHRFFTHEAMAYESSRDFKMVLFPPVLLLFFLGAIAAPLGALCFLLISPNAGWLFVATALGYYLAYEWVHFATHLPSGHWSTRLPGIVFLRSHHQVHHHPSRMGRHNFNITFPLGDGLFGTRWIAPPDEEQAARRGK</sequence>
<evidence type="ECO:0000313" key="4">
    <source>
        <dbReference type="Proteomes" id="UP000268313"/>
    </source>
</evidence>
<keyword evidence="1" id="KW-0812">Transmembrane</keyword>
<proteinExistence type="predicted"/>
<evidence type="ECO:0000313" key="3">
    <source>
        <dbReference type="EMBL" id="RKH03742.1"/>
    </source>
</evidence>